<organism evidence="1 2">
    <name type="scientific">Capsulimonas corticalis</name>
    <dbReference type="NCBI Taxonomy" id="2219043"/>
    <lineage>
        <taxon>Bacteria</taxon>
        <taxon>Bacillati</taxon>
        <taxon>Armatimonadota</taxon>
        <taxon>Armatimonadia</taxon>
        <taxon>Capsulimonadales</taxon>
        <taxon>Capsulimonadaceae</taxon>
        <taxon>Capsulimonas</taxon>
    </lineage>
</organism>
<protein>
    <submittedName>
        <fullName evidence="1">Uncharacterized protein</fullName>
    </submittedName>
</protein>
<sequence length="136" mass="16033">MHALIRDIVDYEENHQTSPLLMAIIQKYGRKTAHLICSELAGWLLGQARLKTSFPAAKNEFRPLKLDPTKQRDVTIRQFIDDSVEASELFETTEMWVDFRVEITLEERFAIARYVEEHYHPRLFVRPPNFGRSRDD</sequence>
<reference evidence="1 2" key="1">
    <citation type="journal article" date="2019" name="Int. J. Syst. Evol. Microbiol.">
        <title>Capsulimonas corticalis gen. nov., sp. nov., an aerobic capsulated bacterium, of a novel bacterial order, Capsulimonadales ord. nov., of the class Armatimonadia of the phylum Armatimonadetes.</title>
        <authorList>
            <person name="Li J."/>
            <person name="Kudo C."/>
            <person name="Tonouchi A."/>
        </authorList>
    </citation>
    <scope>NUCLEOTIDE SEQUENCE [LARGE SCALE GENOMIC DNA]</scope>
    <source>
        <strain evidence="1 2">AX-7</strain>
    </source>
</reference>
<dbReference type="RefSeq" id="WP_119323168.1">
    <property type="nucleotide sequence ID" value="NZ_AP025739.1"/>
</dbReference>
<proteinExistence type="predicted"/>
<keyword evidence="2" id="KW-1185">Reference proteome</keyword>
<dbReference type="Proteomes" id="UP000287394">
    <property type="component" value="Chromosome"/>
</dbReference>
<dbReference type="EMBL" id="AP025739">
    <property type="protein sequence ID" value="BDI33499.1"/>
    <property type="molecule type" value="Genomic_DNA"/>
</dbReference>
<dbReference type="KEGG" id="ccot:CCAX7_55500"/>
<evidence type="ECO:0000313" key="1">
    <source>
        <dbReference type="EMBL" id="BDI33499.1"/>
    </source>
</evidence>
<evidence type="ECO:0000313" key="2">
    <source>
        <dbReference type="Proteomes" id="UP000287394"/>
    </source>
</evidence>
<name>A0A402D0Z1_9BACT</name>
<accession>A0A402D0Z1</accession>
<dbReference type="AlphaFoldDB" id="A0A402D0Z1"/>
<gene>
    <name evidence="1" type="ORF">CCAX7_55500</name>
</gene>